<keyword evidence="3 6" id="KW-0863">Zinc-finger</keyword>
<evidence type="ECO:0000256" key="1">
    <source>
        <dbReference type="ARBA" id="ARBA00004906"/>
    </source>
</evidence>
<dbReference type="GO" id="GO:0043161">
    <property type="term" value="P:proteasome-mediated ubiquitin-dependent protein catabolic process"/>
    <property type="evidence" value="ECO:0007669"/>
    <property type="project" value="TreeGrafter"/>
</dbReference>
<evidence type="ECO:0000313" key="11">
    <source>
        <dbReference type="Proteomes" id="UP000762676"/>
    </source>
</evidence>
<comment type="caution">
    <text evidence="10">The sequence shown here is derived from an EMBL/GenBank/DDBJ whole genome shotgun (WGS) entry which is preliminary data.</text>
</comment>
<evidence type="ECO:0000256" key="7">
    <source>
        <dbReference type="SAM" id="MobiDB-lite"/>
    </source>
</evidence>
<evidence type="ECO:0000259" key="9">
    <source>
        <dbReference type="PROSITE" id="PS50199"/>
    </source>
</evidence>
<keyword evidence="11" id="KW-1185">Reference proteome</keyword>
<evidence type="ECO:0000256" key="3">
    <source>
        <dbReference type="ARBA" id="ARBA00022771"/>
    </source>
</evidence>
<dbReference type="PROSITE" id="PS50053">
    <property type="entry name" value="UBIQUITIN_2"/>
    <property type="match status" value="1"/>
</dbReference>
<protein>
    <submittedName>
        <fullName evidence="10">RanBP-type and C3HC4-type zinc finger-containing protein 1</fullName>
    </submittedName>
</protein>
<dbReference type="SUPFAM" id="SSF54236">
    <property type="entry name" value="Ubiquitin-like"/>
    <property type="match status" value="1"/>
</dbReference>
<dbReference type="Gene3D" id="2.30.30.380">
    <property type="entry name" value="Zn-finger domain of Sec23/24"/>
    <property type="match status" value="1"/>
</dbReference>
<dbReference type="InterPro" id="IPR051628">
    <property type="entry name" value="LUBAC_E3_Ligases"/>
</dbReference>
<dbReference type="InterPro" id="IPR001876">
    <property type="entry name" value="Znf_RanBP2"/>
</dbReference>
<dbReference type="Proteomes" id="UP000762676">
    <property type="component" value="Unassembled WGS sequence"/>
</dbReference>
<gene>
    <name evidence="10" type="ORF">ElyMa_004390300</name>
</gene>
<reference evidence="10 11" key="1">
    <citation type="journal article" date="2021" name="Elife">
        <title>Chloroplast acquisition without the gene transfer in kleptoplastic sea slugs, Plakobranchus ocellatus.</title>
        <authorList>
            <person name="Maeda T."/>
            <person name="Takahashi S."/>
            <person name="Yoshida T."/>
            <person name="Shimamura S."/>
            <person name="Takaki Y."/>
            <person name="Nagai Y."/>
            <person name="Toyoda A."/>
            <person name="Suzuki Y."/>
            <person name="Arimoto A."/>
            <person name="Ishii H."/>
            <person name="Satoh N."/>
            <person name="Nishiyama T."/>
            <person name="Hasebe M."/>
            <person name="Maruyama T."/>
            <person name="Minagawa J."/>
            <person name="Obokata J."/>
            <person name="Shigenobu S."/>
        </authorList>
    </citation>
    <scope>NUCLEOTIDE SEQUENCE [LARGE SCALE GENOMIC DNA]</scope>
</reference>
<keyword evidence="2" id="KW-0479">Metal-binding</keyword>
<evidence type="ECO:0000256" key="4">
    <source>
        <dbReference type="ARBA" id="ARBA00022786"/>
    </source>
</evidence>
<evidence type="ECO:0000313" key="10">
    <source>
        <dbReference type="EMBL" id="GFR93944.1"/>
    </source>
</evidence>
<feature type="region of interest" description="Disordered" evidence="7">
    <location>
        <begin position="246"/>
        <end position="266"/>
    </location>
</feature>
<dbReference type="AlphaFoldDB" id="A0AAV4H874"/>
<comment type="pathway">
    <text evidence="1">Protein modification; protein ubiquitination.</text>
</comment>
<keyword evidence="4" id="KW-0833">Ubl conjugation pathway</keyword>
<evidence type="ECO:0000256" key="2">
    <source>
        <dbReference type="ARBA" id="ARBA00022723"/>
    </source>
</evidence>
<dbReference type="InterPro" id="IPR036443">
    <property type="entry name" value="Znf_RanBP2_sf"/>
</dbReference>
<dbReference type="GO" id="GO:0097039">
    <property type="term" value="P:protein linear polyubiquitination"/>
    <property type="evidence" value="ECO:0007669"/>
    <property type="project" value="TreeGrafter"/>
</dbReference>
<feature type="compositionally biased region" description="Polar residues" evidence="7">
    <location>
        <begin position="246"/>
        <end position="264"/>
    </location>
</feature>
<organism evidence="10 11">
    <name type="scientific">Elysia marginata</name>
    <dbReference type="NCBI Taxonomy" id="1093978"/>
    <lineage>
        <taxon>Eukaryota</taxon>
        <taxon>Metazoa</taxon>
        <taxon>Spiralia</taxon>
        <taxon>Lophotrochozoa</taxon>
        <taxon>Mollusca</taxon>
        <taxon>Gastropoda</taxon>
        <taxon>Heterobranchia</taxon>
        <taxon>Euthyneura</taxon>
        <taxon>Panpulmonata</taxon>
        <taxon>Sacoglossa</taxon>
        <taxon>Placobranchoidea</taxon>
        <taxon>Plakobranchidae</taxon>
        <taxon>Elysia</taxon>
    </lineage>
</organism>
<evidence type="ECO:0000256" key="5">
    <source>
        <dbReference type="ARBA" id="ARBA00022833"/>
    </source>
</evidence>
<dbReference type="PROSITE" id="PS50199">
    <property type="entry name" value="ZF_RANBP2_2"/>
    <property type="match status" value="1"/>
</dbReference>
<dbReference type="GO" id="GO:0071797">
    <property type="term" value="C:LUBAC complex"/>
    <property type="evidence" value="ECO:0007669"/>
    <property type="project" value="TreeGrafter"/>
</dbReference>
<evidence type="ECO:0000256" key="6">
    <source>
        <dbReference type="PROSITE-ProRule" id="PRU00322"/>
    </source>
</evidence>
<evidence type="ECO:0000259" key="8">
    <source>
        <dbReference type="PROSITE" id="PS50053"/>
    </source>
</evidence>
<dbReference type="EMBL" id="BMAT01008864">
    <property type="protein sequence ID" value="GFR93944.1"/>
    <property type="molecule type" value="Genomic_DNA"/>
</dbReference>
<dbReference type="GO" id="GO:0004842">
    <property type="term" value="F:ubiquitin-protein transferase activity"/>
    <property type="evidence" value="ECO:0007669"/>
    <property type="project" value="TreeGrafter"/>
</dbReference>
<dbReference type="Gene3D" id="3.10.20.90">
    <property type="entry name" value="Phosphatidylinositol 3-kinase Catalytic Subunit, Chain A, domain 1"/>
    <property type="match status" value="1"/>
</dbReference>
<sequence>MKLKAPNTQSQGFVPPQQKSAVGHTSKNTADILSIPSSTLLSQEMNQNANAEVIASANSKTATPTAIDGLTQGLVAALQAGLAEKAADLARELANLNIKCEIKVLHEVNKQRKKQSEFPVKVHVEDRVADRCYVTITVKALDTIEDLKRQMMVLHNLPMEVQRWIIGKKIHPDQMTLYQCGVRGPGHTLYLYLISAHSVGLSRADYDAQLQAIELMKQASSQLSQQSLPGHNFDTASRGEMCAVTLSPSNPSSNGDSLEQTSVVPHSDRPGLYLSSSSVSPGISPGSMRLQEMLNSPNLSGFLANPSSGTPGTPAENVLNHASPGLSAEAWAQNANLTTSTSVAPSDCVISPSHANFQASFTHGLPTEDDEEGEGWECPACTYRNLPLWPGCEMCDRPRPEEYQVPANYQMTEREMHLLANEHMTIHEPPELGSNCPQQQKPEVTSARPAKLRGNLELLQNLQATAFTPPSTSSSSSNNNIINCMTDEFASNNSIILRNLADDQEDNDLRTITPQPVGDLSDFLQAIQRDHNPNMALQNRPLMTVVDGERLGYRPDTVDLNNSSDEENSHA</sequence>
<feature type="region of interest" description="Disordered" evidence="7">
    <location>
        <begin position="1"/>
        <end position="25"/>
    </location>
</feature>
<feature type="domain" description="Ubiquitin-like" evidence="8">
    <location>
        <begin position="122"/>
        <end position="182"/>
    </location>
</feature>
<name>A0AAV4H874_9GAST</name>
<dbReference type="InterPro" id="IPR029071">
    <property type="entry name" value="Ubiquitin-like_domsf"/>
</dbReference>
<dbReference type="SUPFAM" id="SSF90209">
    <property type="entry name" value="Ran binding protein zinc finger-like"/>
    <property type="match status" value="1"/>
</dbReference>
<dbReference type="PANTHER" id="PTHR22770">
    <property type="entry name" value="UBIQUITIN CONJUGATING ENZYME 7 INTERACTING PROTEIN-RELATED"/>
    <property type="match status" value="1"/>
</dbReference>
<dbReference type="PROSITE" id="PS01358">
    <property type="entry name" value="ZF_RANBP2_1"/>
    <property type="match status" value="1"/>
</dbReference>
<dbReference type="GO" id="GO:0043130">
    <property type="term" value="F:ubiquitin binding"/>
    <property type="evidence" value="ECO:0007669"/>
    <property type="project" value="TreeGrafter"/>
</dbReference>
<proteinExistence type="predicted"/>
<dbReference type="GO" id="GO:0008270">
    <property type="term" value="F:zinc ion binding"/>
    <property type="evidence" value="ECO:0007669"/>
    <property type="project" value="UniProtKB-KW"/>
</dbReference>
<dbReference type="InterPro" id="IPR000626">
    <property type="entry name" value="Ubiquitin-like_dom"/>
</dbReference>
<keyword evidence="5" id="KW-0862">Zinc</keyword>
<accession>A0AAV4H874</accession>
<feature type="domain" description="RanBP2-type" evidence="9">
    <location>
        <begin position="371"/>
        <end position="401"/>
    </location>
</feature>
<dbReference type="PANTHER" id="PTHR22770:SF13">
    <property type="entry name" value="RING-TYPE DOMAIN-CONTAINING PROTEIN"/>
    <property type="match status" value="1"/>
</dbReference>